<protein>
    <submittedName>
        <fullName evidence="5">Extracellular solute-binding protein</fullName>
    </submittedName>
</protein>
<dbReference type="PANTHER" id="PTHR30061:SF50">
    <property type="entry name" value="MALTOSE_MALTODEXTRIN-BINDING PERIPLASMIC PROTEIN"/>
    <property type="match status" value="1"/>
</dbReference>
<dbReference type="Pfam" id="PF13416">
    <property type="entry name" value="SBP_bac_8"/>
    <property type="match status" value="1"/>
</dbReference>
<feature type="signal peptide" evidence="4">
    <location>
        <begin position="1"/>
        <end position="21"/>
    </location>
</feature>
<name>A0ABR7N3V2_9FIRM</name>
<dbReference type="Gene3D" id="3.40.190.10">
    <property type="entry name" value="Periplasmic binding protein-like II"/>
    <property type="match status" value="2"/>
</dbReference>
<keyword evidence="6" id="KW-1185">Reference proteome</keyword>
<sequence length="431" mass="46225">MRAKKLCALLLTTAMISSVFAGCGKTTSTTDKAGSDTGSAKTETKDVKLTVWGPQEDQAKIKGYNDGILKAMCDSFNEQHPEWNITFEYGVCSEGDAKDVVTKDVDAAADVYMYANDQIPVLVEAGALSKLGGSTVDEINENNEKAMIDSVTYDGSVYGVPYTSNTWFMYYDKSKFSEDEVKSLDKMMSKNLGNGVTNFAFPLDNSWYIEAFYYAAGGSLFGDGTDASAGCDWDSEAGVAATKYMVNLAKNKKFSCEKDGSSIAKFKDGKLGAYCSGSWDAKAIKEALGKNFAAAQLPTATINGQEGQMKSFAGSKAVGVNPKCEDQEVAVALARYLAGEECQKIRFESRGIAPINKILAADEAVMKDTVIKAQADEIANAAAVQPLLSEMGSYWTPAETMGKEIVQGDVTEANAEKKTKEMVKGILSNGL</sequence>
<dbReference type="Proteomes" id="UP000606193">
    <property type="component" value="Unassembled WGS sequence"/>
</dbReference>
<comment type="caution">
    <text evidence="5">The sequence shown here is derived from an EMBL/GenBank/DDBJ whole genome shotgun (WGS) entry which is preliminary data.</text>
</comment>
<gene>
    <name evidence="5" type="ORF">H8704_11450</name>
</gene>
<dbReference type="PANTHER" id="PTHR30061">
    <property type="entry name" value="MALTOSE-BINDING PERIPLASMIC PROTEIN"/>
    <property type="match status" value="1"/>
</dbReference>
<comment type="similarity">
    <text evidence="1">Belongs to the bacterial solute-binding protein 1 family.</text>
</comment>
<reference evidence="5 6" key="1">
    <citation type="submission" date="2020-08" db="EMBL/GenBank/DDBJ databases">
        <title>Genome public.</title>
        <authorList>
            <person name="Liu C."/>
            <person name="Sun Q."/>
        </authorList>
    </citation>
    <scope>NUCLEOTIDE SEQUENCE [LARGE SCALE GENOMIC DNA]</scope>
    <source>
        <strain evidence="5 6">NSJ-37</strain>
    </source>
</reference>
<dbReference type="SUPFAM" id="SSF53850">
    <property type="entry name" value="Periplasmic binding protein-like II"/>
    <property type="match status" value="1"/>
</dbReference>
<dbReference type="CDD" id="cd13655">
    <property type="entry name" value="PBP2_oligosaccharide_1"/>
    <property type="match status" value="1"/>
</dbReference>
<evidence type="ECO:0000256" key="4">
    <source>
        <dbReference type="SAM" id="SignalP"/>
    </source>
</evidence>
<evidence type="ECO:0000313" key="5">
    <source>
        <dbReference type="EMBL" id="MBC8563229.1"/>
    </source>
</evidence>
<organism evidence="5 6">
    <name type="scientific">Jutongia huaianensis</name>
    <dbReference type="NCBI Taxonomy" id="2763668"/>
    <lineage>
        <taxon>Bacteria</taxon>
        <taxon>Bacillati</taxon>
        <taxon>Bacillota</taxon>
        <taxon>Clostridia</taxon>
        <taxon>Lachnospirales</taxon>
        <taxon>Lachnospiraceae</taxon>
        <taxon>Jutongia</taxon>
    </lineage>
</organism>
<dbReference type="RefSeq" id="WP_249298354.1">
    <property type="nucleotide sequence ID" value="NZ_JACRSX010000018.1"/>
</dbReference>
<keyword evidence="3 4" id="KW-0732">Signal</keyword>
<evidence type="ECO:0000313" key="6">
    <source>
        <dbReference type="Proteomes" id="UP000606193"/>
    </source>
</evidence>
<evidence type="ECO:0000256" key="3">
    <source>
        <dbReference type="ARBA" id="ARBA00022729"/>
    </source>
</evidence>
<accession>A0ABR7N3V2</accession>
<evidence type="ECO:0000256" key="1">
    <source>
        <dbReference type="ARBA" id="ARBA00008520"/>
    </source>
</evidence>
<proteinExistence type="inferred from homology"/>
<dbReference type="InterPro" id="IPR006059">
    <property type="entry name" value="SBP"/>
</dbReference>
<feature type="chain" id="PRO_5046388032" evidence="4">
    <location>
        <begin position="22"/>
        <end position="431"/>
    </location>
</feature>
<keyword evidence="2" id="KW-0813">Transport</keyword>
<dbReference type="PROSITE" id="PS51257">
    <property type="entry name" value="PROKAR_LIPOPROTEIN"/>
    <property type="match status" value="1"/>
</dbReference>
<dbReference type="EMBL" id="JACRSX010000018">
    <property type="protein sequence ID" value="MBC8563229.1"/>
    <property type="molecule type" value="Genomic_DNA"/>
</dbReference>
<evidence type="ECO:0000256" key="2">
    <source>
        <dbReference type="ARBA" id="ARBA00022448"/>
    </source>
</evidence>